<accession>A0ABW3IH88</accession>
<dbReference type="InterPro" id="IPR013784">
    <property type="entry name" value="Carb-bd-like_fold"/>
</dbReference>
<dbReference type="Gene3D" id="2.60.40.1120">
    <property type="entry name" value="Carboxypeptidase-like, regulatory domain"/>
    <property type="match status" value="1"/>
</dbReference>
<dbReference type="RefSeq" id="WP_380739787.1">
    <property type="nucleotide sequence ID" value="NZ_JBHTJP010000035.1"/>
</dbReference>
<gene>
    <name evidence="3" type="ORF">ACFQ1G_11780</name>
</gene>
<reference evidence="4" key="1">
    <citation type="journal article" date="2019" name="Int. J. Syst. Evol. Microbiol.">
        <title>The Global Catalogue of Microorganisms (GCM) 10K type strain sequencing project: providing services to taxonomists for standard genome sequencing and annotation.</title>
        <authorList>
            <consortium name="The Broad Institute Genomics Platform"/>
            <consortium name="The Broad Institute Genome Sequencing Center for Infectious Disease"/>
            <person name="Wu L."/>
            <person name="Ma J."/>
        </authorList>
    </citation>
    <scope>NUCLEOTIDE SEQUENCE [LARGE SCALE GENOMIC DNA]</scope>
    <source>
        <strain evidence="4">CCUG 60898</strain>
    </source>
</reference>
<dbReference type="Pfam" id="PF14321">
    <property type="entry name" value="DUF4382"/>
    <property type="match status" value="1"/>
</dbReference>
<evidence type="ECO:0000313" key="3">
    <source>
        <dbReference type="EMBL" id="MFD0977474.1"/>
    </source>
</evidence>
<keyword evidence="4" id="KW-1185">Reference proteome</keyword>
<dbReference type="PROSITE" id="PS51257">
    <property type="entry name" value="PROKAR_LIPOPROTEIN"/>
    <property type="match status" value="1"/>
</dbReference>
<evidence type="ECO:0000259" key="2">
    <source>
        <dbReference type="Pfam" id="PF14321"/>
    </source>
</evidence>
<dbReference type="Proteomes" id="UP001597100">
    <property type="component" value="Unassembled WGS sequence"/>
</dbReference>
<comment type="caution">
    <text evidence="3">The sequence shown here is derived from an EMBL/GenBank/DDBJ whole genome shotgun (WGS) entry which is preliminary data.</text>
</comment>
<sequence>MKYFLKLMVCVAAFSVAFTSCSTDDSNEESAGFSVKLVDAPGDYQNVMVDVQGVEIIIDGETHEFAALEPGVYDLLELTGGISAMLVETVVPAGKLSQIRLILGENNTVITSDGADVPLQTPSAQQSGLKLNVHQDLEPGLLYEFILDFNVDKSIVEANDGGLILKPVISASLEAQTGAIAGVVAPAEVQSLVTVTDGTTEHTTHTAEETGNFMVYGVPAGTYTVTVTPAEASGKAPVTVEGVVVETGKIQEMDPITLE</sequence>
<keyword evidence="1" id="KW-0732">Signal</keyword>
<feature type="domain" description="DUF4382" evidence="2">
    <location>
        <begin position="31"/>
        <end position="167"/>
    </location>
</feature>
<proteinExistence type="predicted"/>
<name>A0ABW3IH88_9FLAO</name>
<evidence type="ECO:0000256" key="1">
    <source>
        <dbReference type="SAM" id="SignalP"/>
    </source>
</evidence>
<protein>
    <submittedName>
        <fullName evidence="3">DUF4382 domain-containing protein</fullName>
    </submittedName>
</protein>
<dbReference type="EMBL" id="JBHTJP010000035">
    <property type="protein sequence ID" value="MFD0977474.1"/>
    <property type="molecule type" value="Genomic_DNA"/>
</dbReference>
<dbReference type="InterPro" id="IPR025491">
    <property type="entry name" value="DUF4382"/>
</dbReference>
<dbReference type="SUPFAM" id="SSF49452">
    <property type="entry name" value="Starch-binding domain-like"/>
    <property type="match status" value="1"/>
</dbReference>
<feature type="chain" id="PRO_5047226522" evidence="1">
    <location>
        <begin position="23"/>
        <end position="259"/>
    </location>
</feature>
<evidence type="ECO:0000313" key="4">
    <source>
        <dbReference type="Proteomes" id="UP001597100"/>
    </source>
</evidence>
<organism evidence="3 4">
    <name type="scientific">Salinimicrobium gaetbulicola</name>
    <dbReference type="NCBI Taxonomy" id="999702"/>
    <lineage>
        <taxon>Bacteria</taxon>
        <taxon>Pseudomonadati</taxon>
        <taxon>Bacteroidota</taxon>
        <taxon>Flavobacteriia</taxon>
        <taxon>Flavobacteriales</taxon>
        <taxon>Flavobacteriaceae</taxon>
        <taxon>Salinimicrobium</taxon>
    </lineage>
</organism>
<feature type="signal peptide" evidence="1">
    <location>
        <begin position="1"/>
        <end position="22"/>
    </location>
</feature>